<proteinExistence type="predicted"/>
<protein>
    <recommendedName>
        <fullName evidence="1">PilZ domain-containing protein</fullName>
    </recommendedName>
</protein>
<sequence>VTNGQKLLKVEPEVIRIDAEGISVLLPETCKEISSRKARRYPCQGISVQLIQNSTVFSGALIDFNGFSFRVNLTAAPPQTFDWLNPEHPVNIILSDAVATIYTGECKIIRHTQGQNSRNYILEPLKHEIQRFKQKEFRSERYVLTPTPNLVSRHPFTGMRVDLKVVDLSGSGFSVEEDEYNPTLLPGMILHELELSFTNSYKIKCSAQVVFHREMVDPSGEKWIKCGLALLDMDIHDHLKLISMLHQAKNKNSYICNDVDLDALWDFFFETGFIYPDKYAAPPNT</sequence>
<name>X1BZR3_9ZZZZ</name>
<dbReference type="EMBL" id="BART01011967">
    <property type="protein sequence ID" value="GAG89708.1"/>
    <property type="molecule type" value="Genomic_DNA"/>
</dbReference>
<dbReference type="Pfam" id="PF07238">
    <property type="entry name" value="PilZ"/>
    <property type="match status" value="1"/>
</dbReference>
<feature type="non-terminal residue" evidence="2">
    <location>
        <position position="285"/>
    </location>
</feature>
<feature type="non-terminal residue" evidence="2">
    <location>
        <position position="1"/>
    </location>
</feature>
<reference evidence="2" key="1">
    <citation type="journal article" date="2014" name="Front. Microbiol.">
        <title>High frequency of phylogenetically diverse reductive dehalogenase-homologous genes in deep subseafloor sedimentary metagenomes.</title>
        <authorList>
            <person name="Kawai M."/>
            <person name="Futagami T."/>
            <person name="Toyoda A."/>
            <person name="Takaki Y."/>
            <person name="Nishi S."/>
            <person name="Hori S."/>
            <person name="Arai W."/>
            <person name="Tsubouchi T."/>
            <person name="Morono Y."/>
            <person name="Uchiyama I."/>
            <person name="Ito T."/>
            <person name="Fujiyama A."/>
            <person name="Inagaki F."/>
            <person name="Takami H."/>
        </authorList>
    </citation>
    <scope>NUCLEOTIDE SEQUENCE</scope>
    <source>
        <strain evidence="2">Expedition CK06-06</strain>
    </source>
</reference>
<dbReference type="InterPro" id="IPR009875">
    <property type="entry name" value="PilZ_domain"/>
</dbReference>
<feature type="domain" description="PilZ" evidence="1">
    <location>
        <begin position="150"/>
        <end position="245"/>
    </location>
</feature>
<comment type="caution">
    <text evidence="2">The sequence shown here is derived from an EMBL/GenBank/DDBJ whole genome shotgun (WGS) entry which is preliminary data.</text>
</comment>
<gene>
    <name evidence="2" type="ORF">S01H4_25217</name>
</gene>
<evidence type="ECO:0000259" key="1">
    <source>
        <dbReference type="Pfam" id="PF07238"/>
    </source>
</evidence>
<dbReference type="GO" id="GO:0035438">
    <property type="term" value="F:cyclic-di-GMP binding"/>
    <property type="evidence" value="ECO:0007669"/>
    <property type="project" value="InterPro"/>
</dbReference>
<evidence type="ECO:0000313" key="2">
    <source>
        <dbReference type="EMBL" id="GAG89708.1"/>
    </source>
</evidence>
<dbReference type="Gene3D" id="2.40.10.220">
    <property type="entry name" value="predicted glycosyltransferase like domains"/>
    <property type="match status" value="1"/>
</dbReference>
<organism evidence="2">
    <name type="scientific">marine sediment metagenome</name>
    <dbReference type="NCBI Taxonomy" id="412755"/>
    <lineage>
        <taxon>unclassified sequences</taxon>
        <taxon>metagenomes</taxon>
        <taxon>ecological metagenomes</taxon>
    </lineage>
</organism>
<accession>X1BZR3</accession>
<dbReference type="AlphaFoldDB" id="X1BZR3"/>